<dbReference type="GO" id="GO:0050920">
    <property type="term" value="P:regulation of chemotaxis"/>
    <property type="evidence" value="ECO:0007669"/>
    <property type="project" value="InterPro"/>
</dbReference>
<dbReference type="Gene3D" id="1.10.287.500">
    <property type="entry name" value="Helix hairpin bin"/>
    <property type="match status" value="2"/>
</dbReference>
<dbReference type="Pfam" id="PF04344">
    <property type="entry name" value="CheZ"/>
    <property type="match status" value="1"/>
</dbReference>
<evidence type="ECO:0000313" key="2">
    <source>
        <dbReference type="EMBL" id="RJF87115.1"/>
    </source>
</evidence>
<accession>A0A418WAT9</accession>
<keyword evidence="3" id="KW-1185">Reference proteome</keyword>
<dbReference type="RefSeq" id="WP_119777758.1">
    <property type="nucleotide sequence ID" value="NZ_QYUK01000011.1"/>
</dbReference>
<dbReference type="InterPro" id="IPR007439">
    <property type="entry name" value="Chemotax_Pase_CheZ"/>
</dbReference>
<dbReference type="SUPFAM" id="SSF75708">
    <property type="entry name" value="Chemotaxis phosphatase CheZ"/>
    <property type="match status" value="1"/>
</dbReference>
<comment type="caution">
    <text evidence="2">The sequence shown here is derived from an EMBL/GenBank/DDBJ whole genome shotgun (WGS) entry which is preliminary data.</text>
</comment>
<feature type="region of interest" description="Disordered" evidence="1">
    <location>
        <begin position="184"/>
        <end position="204"/>
    </location>
</feature>
<dbReference type="OrthoDB" id="7269965at2"/>
<gene>
    <name evidence="2" type="ORF">D3874_08820</name>
</gene>
<dbReference type="EMBL" id="QYUK01000011">
    <property type="protein sequence ID" value="RJF87115.1"/>
    <property type="molecule type" value="Genomic_DNA"/>
</dbReference>
<proteinExistence type="predicted"/>
<protein>
    <submittedName>
        <fullName evidence="2">Chemotaxis protein CheZ</fullName>
    </submittedName>
</protein>
<organism evidence="2 3">
    <name type="scientific">Oleomonas cavernae</name>
    <dbReference type="NCBI Taxonomy" id="2320859"/>
    <lineage>
        <taxon>Bacteria</taxon>
        <taxon>Pseudomonadati</taxon>
        <taxon>Pseudomonadota</taxon>
        <taxon>Alphaproteobacteria</taxon>
        <taxon>Acetobacterales</taxon>
        <taxon>Acetobacteraceae</taxon>
        <taxon>Oleomonas</taxon>
    </lineage>
</organism>
<dbReference type="Proteomes" id="UP000284605">
    <property type="component" value="Unassembled WGS sequence"/>
</dbReference>
<name>A0A418WAT9_9PROT</name>
<sequence length="219" mass="23558">MSETMRNTKIMTYDDRLAALATETGGSVPVAEIGRVVAGLMQSFESETQAIGQAQAIDTDTAQELADLLAYVRQTQEDIAAIQPAELTGEHIPHANDQLRSVVRATEEATGVFLDAAEELENLAEELGGGEAERLRSITTRIYEASNFQDITGQRIAKVVTTLVVIEERLSRLVRIAGEAARAAATAPAEPEPEDLLNGPQLPDVAATQDDIDRLFASL</sequence>
<dbReference type="GO" id="GO:0003824">
    <property type="term" value="F:catalytic activity"/>
    <property type="evidence" value="ECO:0007669"/>
    <property type="project" value="InterPro"/>
</dbReference>
<reference evidence="2 3" key="1">
    <citation type="submission" date="2018-09" db="EMBL/GenBank/DDBJ databases">
        <authorList>
            <person name="Zhu H."/>
        </authorList>
    </citation>
    <scope>NUCLEOTIDE SEQUENCE [LARGE SCALE GENOMIC DNA]</scope>
    <source>
        <strain evidence="2 3">K1W22B-8</strain>
    </source>
</reference>
<evidence type="ECO:0000256" key="1">
    <source>
        <dbReference type="SAM" id="MobiDB-lite"/>
    </source>
</evidence>
<evidence type="ECO:0000313" key="3">
    <source>
        <dbReference type="Proteomes" id="UP000284605"/>
    </source>
</evidence>
<dbReference type="AlphaFoldDB" id="A0A418WAT9"/>
<dbReference type="GO" id="GO:0009288">
    <property type="term" value="C:bacterial-type flagellum"/>
    <property type="evidence" value="ECO:0007669"/>
    <property type="project" value="InterPro"/>
</dbReference>